<keyword evidence="2" id="KW-1185">Reference proteome</keyword>
<dbReference type="AlphaFoldDB" id="A0AAV9IGZ5"/>
<reference evidence="1 2" key="1">
    <citation type="submission" date="2022-07" db="EMBL/GenBank/DDBJ databases">
        <title>Genome-wide signatures of adaptation to extreme environments.</title>
        <authorList>
            <person name="Cho C.H."/>
            <person name="Yoon H.S."/>
        </authorList>
    </citation>
    <scope>NUCLEOTIDE SEQUENCE [LARGE SCALE GENOMIC DNA]</scope>
    <source>
        <strain evidence="1 2">108.79 E11</strain>
    </source>
</reference>
<sequence>MMHSGVESMAVSMDSDKNYSLYNLSFQSRDGNGAWKKKGEQGEKVVDSHSQYFLWCCVQQQMYQYQLLSAAFASSSGFEPPQIPLPLQRFPCIFDASMHCFREMEFFNPNGFRRMKNTCLDDGCRATRQNKNCERNYPNEKSYAASKKHICKELFKGDNNSSSFQKERDTTAIRTQEAIMEHRYHSSNDLSEESGHLRTQDTNMKQNELARYLEEEYQVAKNNVTEKVDDLSTRCSLALMEGTYLVSQVIDVPQEEVEPEIPAELKGPGGHIFLRMLSRSWRQYKRSLE</sequence>
<accession>A0AAV9IGZ5</accession>
<dbReference type="EMBL" id="JANCYU010000041">
    <property type="protein sequence ID" value="KAK4526574.1"/>
    <property type="molecule type" value="Genomic_DNA"/>
</dbReference>
<gene>
    <name evidence="1" type="ORF">GAYE_SCF25G4490</name>
</gene>
<dbReference type="Proteomes" id="UP001300502">
    <property type="component" value="Unassembled WGS sequence"/>
</dbReference>
<evidence type="ECO:0000313" key="2">
    <source>
        <dbReference type="Proteomes" id="UP001300502"/>
    </source>
</evidence>
<name>A0AAV9IGZ5_9RHOD</name>
<protein>
    <submittedName>
        <fullName evidence="1">Uncharacterized protein</fullName>
    </submittedName>
</protein>
<proteinExistence type="predicted"/>
<evidence type="ECO:0000313" key="1">
    <source>
        <dbReference type="EMBL" id="KAK4526574.1"/>
    </source>
</evidence>
<comment type="caution">
    <text evidence="1">The sequence shown here is derived from an EMBL/GenBank/DDBJ whole genome shotgun (WGS) entry which is preliminary data.</text>
</comment>
<organism evidence="1 2">
    <name type="scientific">Galdieria yellowstonensis</name>
    <dbReference type="NCBI Taxonomy" id="3028027"/>
    <lineage>
        <taxon>Eukaryota</taxon>
        <taxon>Rhodophyta</taxon>
        <taxon>Bangiophyceae</taxon>
        <taxon>Galdieriales</taxon>
        <taxon>Galdieriaceae</taxon>
        <taxon>Galdieria</taxon>
    </lineage>
</organism>